<evidence type="ECO:0000256" key="4">
    <source>
        <dbReference type="ARBA" id="ARBA00023125"/>
    </source>
</evidence>
<proteinExistence type="inferred from homology"/>
<evidence type="ECO:0000256" key="3">
    <source>
        <dbReference type="ARBA" id="ARBA00023082"/>
    </source>
</evidence>
<dbReference type="Gene3D" id="1.10.10.10">
    <property type="entry name" value="Winged helix-like DNA-binding domain superfamily/Winged helix DNA-binding domain"/>
    <property type="match status" value="1"/>
</dbReference>
<keyword evidence="3 6" id="KW-0731">Sigma factor</keyword>
<comment type="caution">
    <text evidence="9">The sequence shown here is derived from an EMBL/GenBank/DDBJ whole genome shotgun (WGS) entry which is preliminary data.</text>
</comment>
<dbReference type="RefSeq" id="WP_034220300.1">
    <property type="nucleotide sequence ID" value="NZ_AVCJ01000001.1"/>
</dbReference>
<dbReference type="Pfam" id="PF04542">
    <property type="entry name" value="Sigma70_r2"/>
    <property type="match status" value="1"/>
</dbReference>
<dbReference type="GO" id="GO:0006352">
    <property type="term" value="P:DNA-templated transcription initiation"/>
    <property type="evidence" value="ECO:0007669"/>
    <property type="project" value="InterPro"/>
</dbReference>
<keyword evidence="10" id="KW-1185">Reference proteome</keyword>
<dbReference type="InterPro" id="IPR036388">
    <property type="entry name" value="WH-like_DNA-bd_sf"/>
</dbReference>
<dbReference type="InterPro" id="IPR000838">
    <property type="entry name" value="RNA_pol_sigma70_ECF_CS"/>
</dbReference>
<dbReference type="Pfam" id="PF08281">
    <property type="entry name" value="Sigma70_r4_2"/>
    <property type="match status" value="1"/>
</dbReference>
<accession>A0A087MM14</accession>
<dbReference type="NCBIfam" id="NF008888">
    <property type="entry name" value="PRK11922.1"/>
    <property type="match status" value="1"/>
</dbReference>
<dbReference type="InterPro" id="IPR013325">
    <property type="entry name" value="RNA_pol_sigma_r2"/>
</dbReference>
<dbReference type="STRING" id="1121014.N788_01730"/>
<dbReference type="InterPro" id="IPR039425">
    <property type="entry name" value="RNA_pol_sigma-70-like"/>
</dbReference>
<feature type="domain" description="RNA polymerase sigma factor 70 region 4 type 2" evidence="8">
    <location>
        <begin position="142"/>
        <end position="193"/>
    </location>
</feature>
<keyword evidence="2 6" id="KW-0805">Transcription regulation</keyword>
<evidence type="ECO:0000259" key="8">
    <source>
        <dbReference type="Pfam" id="PF08281"/>
    </source>
</evidence>
<reference evidence="10" key="1">
    <citation type="submission" date="2013-08" db="EMBL/GenBank/DDBJ databases">
        <title>Genome sequencing of Arenimonas donghaensis.</title>
        <authorList>
            <person name="Chen F."/>
            <person name="Wang G."/>
        </authorList>
    </citation>
    <scope>NUCLEOTIDE SEQUENCE [LARGE SCALE GENOMIC DNA]</scope>
    <source>
        <strain evidence="10">HO3-R19</strain>
    </source>
</reference>
<dbReference type="PANTHER" id="PTHR43133">
    <property type="entry name" value="RNA POLYMERASE ECF-TYPE SIGMA FACTO"/>
    <property type="match status" value="1"/>
</dbReference>
<dbReference type="Gene3D" id="1.10.1740.10">
    <property type="match status" value="1"/>
</dbReference>
<evidence type="ECO:0000259" key="7">
    <source>
        <dbReference type="Pfam" id="PF04542"/>
    </source>
</evidence>
<evidence type="ECO:0000313" key="9">
    <source>
        <dbReference type="EMBL" id="KFL37917.1"/>
    </source>
</evidence>
<evidence type="ECO:0000256" key="6">
    <source>
        <dbReference type="RuleBase" id="RU000716"/>
    </source>
</evidence>
<dbReference type="SUPFAM" id="SSF88659">
    <property type="entry name" value="Sigma3 and sigma4 domains of RNA polymerase sigma factors"/>
    <property type="match status" value="1"/>
</dbReference>
<keyword evidence="5 6" id="KW-0804">Transcription</keyword>
<gene>
    <name evidence="9" type="ORF">N788_01730</name>
</gene>
<dbReference type="InterPro" id="IPR007627">
    <property type="entry name" value="RNA_pol_sigma70_r2"/>
</dbReference>
<dbReference type="InterPro" id="IPR013249">
    <property type="entry name" value="RNA_pol_sigma70_r4_t2"/>
</dbReference>
<protein>
    <recommendedName>
        <fullName evidence="6">RNA polymerase sigma factor</fullName>
    </recommendedName>
</protein>
<dbReference type="Proteomes" id="UP000029085">
    <property type="component" value="Unassembled WGS sequence"/>
</dbReference>
<evidence type="ECO:0000256" key="2">
    <source>
        <dbReference type="ARBA" id="ARBA00023015"/>
    </source>
</evidence>
<dbReference type="InterPro" id="IPR014284">
    <property type="entry name" value="RNA_pol_sigma-70_dom"/>
</dbReference>
<dbReference type="GO" id="GO:0016987">
    <property type="term" value="F:sigma factor activity"/>
    <property type="evidence" value="ECO:0007669"/>
    <property type="project" value="UniProtKB-KW"/>
</dbReference>
<dbReference type="InterPro" id="IPR013324">
    <property type="entry name" value="RNA_pol_sigma_r3/r4-like"/>
</dbReference>
<name>A0A087MM14_9GAMM</name>
<dbReference type="SUPFAM" id="SSF88946">
    <property type="entry name" value="Sigma2 domain of RNA polymerase sigma factors"/>
    <property type="match status" value="1"/>
</dbReference>
<dbReference type="GO" id="GO:0003677">
    <property type="term" value="F:DNA binding"/>
    <property type="evidence" value="ECO:0007669"/>
    <property type="project" value="UniProtKB-KW"/>
</dbReference>
<dbReference type="EMBL" id="AVCJ01000001">
    <property type="protein sequence ID" value="KFL37917.1"/>
    <property type="molecule type" value="Genomic_DNA"/>
</dbReference>
<feature type="domain" description="RNA polymerase sigma-70 region 2" evidence="7">
    <location>
        <begin position="37"/>
        <end position="102"/>
    </location>
</feature>
<dbReference type="PANTHER" id="PTHR43133:SF51">
    <property type="entry name" value="RNA POLYMERASE SIGMA FACTOR"/>
    <property type="match status" value="1"/>
</dbReference>
<dbReference type="PATRIC" id="fig|1121014.3.peg.324"/>
<evidence type="ECO:0000256" key="1">
    <source>
        <dbReference type="ARBA" id="ARBA00010641"/>
    </source>
</evidence>
<dbReference type="AlphaFoldDB" id="A0A087MM14"/>
<dbReference type="PROSITE" id="PS01063">
    <property type="entry name" value="SIGMA70_ECF"/>
    <property type="match status" value="1"/>
</dbReference>
<keyword evidence="4 6" id="KW-0238">DNA-binding</keyword>
<comment type="similarity">
    <text evidence="1 6">Belongs to the sigma-70 factor family. ECF subfamily.</text>
</comment>
<dbReference type="CDD" id="cd06171">
    <property type="entry name" value="Sigma70_r4"/>
    <property type="match status" value="1"/>
</dbReference>
<dbReference type="OrthoDB" id="9782108at2"/>
<reference evidence="9 10" key="2">
    <citation type="journal article" date="2015" name="Stand. Genomic Sci.">
        <title>High quality draft genomic sequence of Arenimonas donghaensis DSM 18148(T).</title>
        <authorList>
            <person name="Chen F."/>
            <person name="Wang H."/>
            <person name="Cao Y."/>
            <person name="Li X."/>
            <person name="Wang G."/>
        </authorList>
    </citation>
    <scope>NUCLEOTIDE SEQUENCE [LARGE SCALE GENOMIC DNA]</scope>
    <source>
        <strain evidence="9 10">HO3-R19</strain>
    </source>
</reference>
<evidence type="ECO:0000256" key="5">
    <source>
        <dbReference type="ARBA" id="ARBA00023163"/>
    </source>
</evidence>
<organism evidence="9 10">
    <name type="scientific">Arenimonas donghaensis DSM 18148 = HO3-R19</name>
    <dbReference type="NCBI Taxonomy" id="1121014"/>
    <lineage>
        <taxon>Bacteria</taxon>
        <taxon>Pseudomonadati</taxon>
        <taxon>Pseudomonadota</taxon>
        <taxon>Gammaproteobacteria</taxon>
        <taxon>Lysobacterales</taxon>
        <taxon>Lysobacteraceae</taxon>
        <taxon>Arenimonas</taxon>
    </lineage>
</organism>
<sequence length="237" mass="25840">MSKASGLLHAVPVEALADAALAARAAAGDATAFEVIMRRHNRQLFRTARAIVKDDSEAEDVLQEAYLRAFRALDTFRAESRLSTWLVRITANEALGRLRRNAAEIIPLEAAMATHDTEVMASLVEASERGPEPLAAGSQLRRIVEQQIDRLPDAFRVVFVLRAVEELSVEEVAQALDIPEATVRTRFFRARSLLREGLAQRTDAALSDAFGFDGERCDRIVEGVLAGMAAASGGLSR</sequence>
<evidence type="ECO:0000313" key="10">
    <source>
        <dbReference type="Proteomes" id="UP000029085"/>
    </source>
</evidence>
<dbReference type="NCBIfam" id="TIGR02937">
    <property type="entry name" value="sigma70-ECF"/>
    <property type="match status" value="1"/>
</dbReference>